<dbReference type="AlphaFoldDB" id="A0A2I1G0H8"/>
<organism evidence="1 2">
    <name type="scientific">Rhizophagus irregularis</name>
    <dbReference type="NCBI Taxonomy" id="588596"/>
    <lineage>
        <taxon>Eukaryota</taxon>
        <taxon>Fungi</taxon>
        <taxon>Fungi incertae sedis</taxon>
        <taxon>Mucoromycota</taxon>
        <taxon>Glomeromycotina</taxon>
        <taxon>Glomeromycetes</taxon>
        <taxon>Glomerales</taxon>
        <taxon>Glomeraceae</taxon>
        <taxon>Rhizophagus</taxon>
    </lineage>
</organism>
<name>A0A2I1G0H8_9GLOM</name>
<dbReference type="VEuPathDB" id="FungiDB:FUN_008702"/>
<accession>A0A2I1G0H8</accession>
<dbReference type="VEuPathDB" id="FungiDB:RhiirA1_419123"/>
<proteinExistence type="predicted"/>
<sequence>MKDGFNLPAFLNNPTTAFFMPEKEAGPDLVCIVEFHTPNGIVEVPLFLQAKLVKDPDPPGDTGGTTDPYHFYSHGNKRTELKEKLRGEVLDCLESKYCKAHELSWIRFLVVFPAETKQRTVASYYNYSKANELFIVIDPSNAELFFSSFGHNVLKELKRIADNDKLELERATKKIKTSD</sequence>
<keyword evidence="2" id="KW-1185">Reference proteome</keyword>
<dbReference type="VEuPathDB" id="FungiDB:RhiirFUN_007468"/>
<reference evidence="1 2" key="1">
    <citation type="submission" date="2015-10" db="EMBL/GenBank/DDBJ databases">
        <title>Genome analyses suggest a sexual origin of heterokaryosis in a supposedly ancient asexual fungus.</title>
        <authorList>
            <person name="Ropars J."/>
            <person name="Sedzielewska K."/>
            <person name="Noel J."/>
            <person name="Charron P."/>
            <person name="Farinelli L."/>
            <person name="Marton T."/>
            <person name="Kruger M."/>
            <person name="Pelin A."/>
            <person name="Brachmann A."/>
            <person name="Corradi N."/>
        </authorList>
    </citation>
    <scope>NUCLEOTIDE SEQUENCE [LARGE SCALE GENOMIC DNA]</scope>
    <source>
        <strain evidence="1 2">A4</strain>
    </source>
</reference>
<evidence type="ECO:0000313" key="1">
    <source>
        <dbReference type="EMBL" id="PKY40142.1"/>
    </source>
</evidence>
<comment type="caution">
    <text evidence="1">The sequence shown here is derived from an EMBL/GenBank/DDBJ whole genome shotgun (WGS) entry which is preliminary data.</text>
</comment>
<evidence type="ECO:0000313" key="2">
    <source>
        <dbReference type="Proteomes" id="UP000234323"/>
    </source>
</evidence>
<gene>
    <name evidence="1" type="ORF">RhiirA4_394332</name>
</gene>
<dbReference type="EMBL" id="LLXI01000089">
    <property type="protein sequence ID" value="PKY40142.1"/>
    <property type="molecule type" value="Genomic_DNA"/>
</dbReference>
<dbReference type="Proteomes" id="UP000234323">
    <property type="component" value="Unassembled WGS sequence"/>
</dbReference>
<protein>
    <submittedName>
        <fullName evidence="1">Uncharacterized protein</fullName>
    </submittedName>
</protein>